<dbReference type="AlphaFoldDB" id="R0LLQ7"/>
<name>R0LLQ7_ANAPL</name>
<gene>
    <name evidence="2" type="ORF">Anapl_16135</name>
</gene>
<proteinExistence type="predicted"/>
<evidence type="ECO:0000313" key="2">
    <source>
        <dbReference type="EMBL" id="EOB01333.1"/>
    </source>
</evidence>
<feature type="region of interest" description="Disordered" evidence="1">
    <location>
        <begin position="66"/>
        <end position="99"/>
    </location>
</feature>
<keyword evidence="3" id="KW-1185">Reference proteome</keyword>
<evidence type="ECO:0000313" key="3">
    <source>
        <dbReference type="Proteomes" id="UP000296049"/>
    </source>
</evidence>
<sequence>MEGWVELGHQRKPKEQQADMEPCFSPSGSPGALQSKCSSSTDLQRRVCNVALGNWRVFGQSCREKEQETQEEEHLMEEKKKKKQEEKKKKEGAQKKAAEQKTKDYFNAFPELLEMVAHTLRILHDYLKCLFNQLTLRADFPRGAEQNLDRACSGGHVIVPRHCPLGVADLEPCAPPAVAAACSRSGGGMLKWRWVILAWSVWTLVQRVPGVMWSLDIPTASVPDTDTECVSVEAIQDGNGGILIHDLDFEIRGLMYAIQFPFINQAMVVRLFLEERCPTMGTGSALVKVLRCHMDVGGLL</sequence>
<accession>R0LLQ7</accession>
<dbReference type="Proteomes" id="UP000296049">
    <property type="component" value="Unassembled WGS sequence"/>
</dbReference>
<dbReference type="EMBL" id="KB743105">
    <property type="protein sequence ID" value="EOB01333.1"/>
    <property type="molecule type" value="Genomic_DNA"/>
</dbReference>
<feature type="region of interest" description="Disordered" evidence="1">
    <location>
        <begin position="1"/>
        <end position="37"/>
    </location>
</feature>
<reference evidence="3" key="1">
    <citation type="journal article" date="2013" name="Nat. Genet.">
        <title>The duck genome and transcriptome provide insight into an avian influenza virus reservoir species.</title>
        <authorList>
            <person name="Huang Y."/>
            <person name="Li Y."/>
            <person name="Burt D.W."/>
            <person name="Chen H."/>
            <person name="Zhang Y."/>
            <person name="Qian W."/>
            <person name="Kim H."/>
            <person name="Gan S."/>
            <person name="Zhao Y."/>
            <person name="Li J."/>
            <person name="Yi K."/>
            <person name="Feng H."/>
            <person name="Zhu P."/>
            <person name="Li B."/>
            <person name="Liu Q."/>
            <person name="Fairley S."/>
            <person name="Magor K.E."/>
            <person name="Du Z."/>
            <person name="Hu X."/>
            <person name="Goodman L."/>
            <person name="Tafer H."/>
            <person name="Vignal A."/>
            <person name="Lee T."/>
            <person name="Kim K.W."/>
            <person name="Sheng Z."/>
            <person name="An Y."/>
            <person name="Searle S."/>
            <person name="Herrero J."/>
            <person name="Groenen M.A."/>
            <person name="Crooijmans R.P."/>
            <person name="Faraut T."/>
            <person name="Cai Q."/>
            <person name="Webster R.G."/>
            <person name="Aldridge J.R."/>
            <person name="Warren W.C."/>
            <person name="Bartschat S."/>
            <person name="Kehr S."/>
            <person name="Marz M."/>
            <person name="Stadler P.F."/>
            <person name="Smith J."/>
            <person name="Kraus R.H."/>
            <person name="Zhao Y."/>
            <person name="Ren L."/>
            <person name="Fei J."/>
            <person name="Morisson M."/>
            <person name="Kaiser P."/>
            <person name="Griffin D.K."/>
            <person name="Rao M."/>
            <person name="Pitel F."/>
            <person name="Wang J."/>
            <person name="Li N."/>
        </authorList>
    </citation>
    <scope>NUCLEOTIDE SEQUENCE [LARGE SCALE GENOMIC DNA]</scope>
</reference>
<protein>
    <submittedName>
        <fullName evidence="2">Uncharacterized protein</fullName>
    </submittedName>
</protein>
<evidence type="ECO:0000256" key="1">
    <source>
        <dbReference type="SAM" id="MobiDB-lite"/>
    </source>
</evidence>
<organism evidence="2 3">
    <name type="scientific">Anas platyrhynchos</name>
    <name type="common">Mallard</name>
    <name type="synonym">Anas boschas</name>
    <dbReference type="NCBI Taxonomy" id="8839"/>
    <lineage>
        <taxon>Eukaryota</taxon>
        <taxon>Metazoa</taxon>
        <taxon>Chordata</taxon>
        <taxon>Craniata</taxon>
        <taxon>Vertebrata</taxon>
        <taxon>Euteleostomi</taxon>
        <taxon>Archelosauria</taxon>
        <taxon>Archosauria</taxon>
        <taxon>Dinosauria</taxon>
        <taxon>Saurischia</taxon>
        <taxon>Theropoda</taxon>
        <taxon>Coelurosauria</taxon>
        <taxon>Aves</taxon>
        <taxon>Neognathae</taxon>
        <taxon>Galloanserae</taxon>
        <taxon>Anseriformes</taxon>
        <taxon>Anatidae</taxon>
        <taxon>Anatinae</taxon>
        <taxon>Anas</taxon>
    </lineage>
</organism>